<dbReference type="InterPro" id="IPR052054">
    <property type="entry name" value="Oxidative_DNA_repair_enzyme"/>
</dbReference>
<dbReference type="SUPFAM" id="SSF55945">
    <property type="entry name" value="TATA-box binding protein-like"/>
    <property type="match status" value="1"/>
</dbReference>
<comment type="similarity">
    <text evidence="2">Belongs to the type-1 OGG1 family.</text>
</comment>
<comment type="catalytic activity">
    <reaction evidence="11">
        <text>2'-deoxyribonucleotide-(2'-deoxyribose 5'-phosphate)-2'-deoxyribonucleotide-DNA = a 3'-end 2'-deoxyribonucleotide-(2,3-dehydro-2,3-deoxyribose 5'-phosphate)-DNA + a 5'-end 5'-phospho-2'-deoxyribonucleoside-DNA + H(+)</text>
        <dbReference type="Rhea" id="RHEA:66592"/>
        <dbReference type="Rhea" id="RHEA-COMP:13180"/>
        <dbReference type="Rhea" id="RHEA-COMP:16897"/>
        <dbReference type="Rhea" id="RHEA-COMP:17067"/>
        <dbReference type="ChEBI" id="CHEBI:15378"/>
        <dbReference type="ChEBI" id="CHEBI:136412"/>
        <dbReference type="ChEBI" id="CHEBI:157695"/>
        <dbReference type="ChEBI" id="CHEBI:167181"/>
        <dbReference type="EC" id="4.2.99.18"/>
    </reaction>
</comment>
<protein>
    <recommendedName>
        <fullName evidence="3">DNA-(apurinic or apyrimidinic site) lyase</fullName>
        <ecNumber evidence="3">4.2.99.18</ecNumber>
    </recommendedName>
</protein>
<evidence type="ECO:0000256" key="10">
    <source>
        <dbReference type="ARBA" id="ARBA00023295"/>
    </source>
</evidence>
<evidence type="ECO:0000259" key="13">
    <source>
        <dbReference type="SMART" id="SM00478"/>
    </source>
</evidence>
<dbReference type="AlphaFoldDB" id="A0A1Y2M2S2"/>
<reference evidence="14 15" key="1">
    <citation type="journal article" date="2017" name="Genome Announc.">
        <title>Genome sequence of the saprophytic ascomycete Epicoccum nigrum ICMP 19927 strain isolated from New Zealand.</title>
        <authorList>
            <person name="Fokin M."/>
            <person name="Fleetwood D."/>
            <person name="Weir B.S."/>
            <person name="Villas-Boas S.G."/>
        </authorList>
    </citation>
    <scope>NUCLEOTIDE SEQUENCE [LARGE SCALE GENOMIC DNA]</scope>
    <source>
        <strain evidence="14 15">ICMP 19927</strain>
    </source>
</reference>
<feature type="compositionally biased region" description="Basic and acidic residues" evidence="12">
    <location>
        <begin position="391"/>
        <end position="400"/>
    </location>
</feature>
<gene>
    <name evidence="14" type="ORF">B5807_05987</name>
</gene>
<dbReference type="OMA" id="GYAQEYL"/>
<evidence type="ECO:0000256" key="11">
    <source>
        <dbReference type="ARBA" id="ARBA00044632"/>
    </source>
</evidence>
<dbReference type="InParanoid" id="A0A1Y2M2S2"/>
<dbReference type="Proteomes" id="UP000193240">
    <property type="component" value="Unassembled WGS sequence"/>
</dbReference>
<name>A0A1Y2M2S2_EPING</name>
<evidence type="ECO:0000313" key="15">
    <source>
        <dbReference type="Proteomes" id="UP000193240"/>
    </source>
</evidence>
<dbReference type="GO" id="GO:0006285">
    <property type="term" value="P:base-excision repair, AP site formation"/>
    <property type="evidence" value="ECO:0007669"/>
    <property type="project" value="TreeGrafter"/>
</dbReference>
<keyword evidence="9" id="KW-0511">Multifunctional enzyme</keyword>
<feature type="region of interest" description="Disordered" evidence="12">
    <location>
        <begin position="387"/>
        <end position="419"/>
    </location>
</feature>
<evidence type="ECO:0000256" key="5">
    <source>
        <dbReference type="ARBA" id="ARBA00022801"/>
    </source>
</evidence>
<dbReference type="GO" id="GO:0140078">
    <property type="term" value="F:class I DNA-(apurinic or apyrimidinic site) endonuclease activity"/>
    <property type="evidence" value="ECO:0007669"/>
    <property type="project" value="UniProtKB-EC"/>
</dbReference>
<dbReference type="CDD" id="cd00056">
    <property type="entry name" value="ENDO3c"/>
    <property type="match status" value="1"/>
</dbReference>
<evidence type="ECO:0000256" key="2">
    <source>
        <dbReference type="ARBA" id="ARBA00010679"/>
    </source>
</evidence>
<dbReference type="GO" id="GO:0034039">
    <property type="term" value="F:8-oxo-7,8-dihydroguanine DNA N-glycosylase activity"/>
    <property type="evidence" value="ECO:0007669"/>
    <property type="project" value="TreeGrafter"/>
</dbReference>
<dbReference type="GO" id="GO:0005634">
    <property type="term" value="C:nucleus"/>
    <property type="evidence" value="ECO:0007669"/>
    <property type="project" value="UniProtKB-SubCell"/>
</dbReference>
<comment type="subcellular location">
    <subcellularLocation>
        <location evidence="1">Nucleus</location>
    </subcellularLocation>
</comment>
<dbReference type="PANTHER" id="PTHR10242:SF2">
    <property type="entry name" value="N-GLYCOSYLASE_DNA LYASE"/>
    <property type="match status" value="1"/>
</dbReference>
<dbReference type="InterPro" id="IPR003265">
    <property type="entry name" value="HhH-GPD_domain"/>
</dbReference>
<dbReference type="InterPro" id="IPR012904">
    <property type="entry name" value="OGG_N"/>
</dbReference>
<keyword evidence="5" id="KW-0378">Hydrolase</keyword>
<keyword evidence="8" id="KW-0539">Nucleus</keyword>
<evidence type="ECO:0000256" key="7">
    <source>
        <dbReference type="ARBA" id="ARBA00023239"/>
    </source>
</evidence>
<dbReference type="Pfam" id="PF00730">
    <property type="entry name" value="HhH-GPD"/>
    <property type="match status" value="1"/>
</dbReference>
<dbReference type="Gene3D" id="1.10.1670.10">
    <property type="entry name" value="Helix-hairpin-Helix base-excision DNA repair enzymes (C-terminal)"/>
    <property type="match status" value="1"/>
</dbReference>
<evidence type="ECO:0000256" key="4">
    <source>
        <dbReference type="ARBA" id="ARBA00022763"/>
    </source>
</evidence>
<feature type="domain" description="HhH-GPD" evidence="13">
    <location>
        <begin position="149"/>
        <end position="345"/>
    </location>
</feature>
<dbReference type="PANTHER" id="PTHR10242">
    <property type="entry name" value="8-OXOGUANINE DNA GLYCOSYLASE"/>
    <property type="match status" value="1"/>
</dbReference>
<dbReference type="InterPro" id="IPR011257">
    <property type="entry name" value="DNA_glycosylase"/>
</dbReference>
<dbReference type="SUPFAM" id="SSF48150">
    <property type="entry name" value="DNA-glycosylase"/>
    <property type="match status" value="1"/>
</dbReference>
<keyword evidence="6" id="KW-0234">DNA repair</keyword>
<evidence type="ECO:0000256" key="3">
    <source>
        <dbReference type="ARBA" id="ARBA00012720"/>
    </source>
</evidence>
<organism evidence="14 15">
    <name type="scientific">Epicoccum nigrum</name>
    <name type="common">Soil fungus</name>
    <name type="synonym">Epicoccum purpurascens</name>
    <dbReference type="NCBI Taxonomy" id="105696"/>
    <lineage>
        <taxon>Eukaryota</taxon>
        <taxon>Fungi</taxon>
        <taxon>Dikarya</taxon>
        <taxon>Ascomycota</taxon>
        <taxon>Pezizomycotina</taxon>
        <taxon>Dothideomycetes</taxon>
        <taxon>Pleosporomycetidae</taxon>
        <taxon>Pleosporales</taxon>
        <taxon>Pleosporineae</taxon>
        <taxon>Didymellaceae</taxon>
        <taxon>Epicoccum</taxon>
    </lineage>
</organism>
<dbReference type="Pfam" id="PF07934">
    <property type="entry name" value="OGG_N"/>
    <property type="match status" value="1"/>
</dbReference>
<evidence type="ECO:0000256" key="1">
    <source>
        <dbReference type="ARBA" id="ARBA00004123"/>
    </source>
</evidence>
<keyword evidence="7" id="KW-0456">Lyase</keyword>
<evidence type="ECO:0000256" key="6">
    <source>
        <dbReference type="ARBA" id="ARBA00023204"/>
    </source>
</evidence>
<evidence type="ECO:0000256" key="9">
    <source>
        <dbReference type="ARBA" id="ARBA00023268"/>
    </source>
</evidence>
<sequence length="419" mass="47000">MALRAAEWCKLPTSLTELCINTTLRCGQSFRWRKSEDDTWTCAMHGRILSLRQDAEALHYRALFPEKQKPALPTPPPSTAAAAAAAAAAGDDDDTLAFLNHYFNLAPNLGQLYEQWAASDANFKRRAPKFTGIRILRQDAWEALIGFICSSNNNISRISGMVHNLCLHYGPLIGHMDGTPYHDFPTPEALCKPRVEEHLRELGFGYRAKYIAKTARIVAEEKGGLPWLHALTNPEYPQFGVEPAPAGELLQGGREGYRRAHDELLALQGVGPKVADCVCLFGLGWLESVPVDTHVWQIAQRDYRFGKGKHSSLTAATYVAIGNLFRKLWGKEAGWAHSVLFTADLKAFAERTVAKTEVKEEEEEVEIKTEGDDVVVETFIKQEITKRKRVKTEPEPDENQHQLVQVSERATRRSKRQRA</sequence>
<evidence type="ECO:0000256" key="8">
    <source>
        <dbReference type="ARBA" id="ARBA00023242"/>
    </source>
</evidence>
<keyword evidence="4" id="KW-0227">DNA damage</keyword>
<dbReference type="GO" id="GO:0006289">
    <property type="term" value="P:nucleotide-excision repair"/>
    <property type="evidence" value="ECO:0007669"/>
    <property type="project" value="InterPro"/>
</dbReference>
<evidence type="ECO:0000313" key="14">
    <source>
        <dbReference type="EMBL" id="OSS49737.1"/>
    </source>
</evidence>
<dbReference type="EC" id="4.2.99.18" evidence="3"/>
<dbReference type="FunCoup" id="A0A1Y2M2S2">
    <property type="interactions" value="582"/>
</dbReference>
<dbReference type="InterPro" id="IPR023170">
    <property type="entry name" value="HhH_base_excis_C"/>
</dbReference>
<dbReference type="Gene3D" id="1.10.340.30">
    <property type="entry name" value="Hypothetical protein, domain 2"/>
    <property type="match status" value="1"/>
</dbReference>
<dbReference type="STRING" id="105696.A0A1Y2M2S2"/>
<evidence type="ECO:0000256" key="12">
    <source>
        <dbReference type="SAM" id="MobiDB-lite"/>
    </source>
</evidence>
<dbReference type="SMART" id="SM00478">
    <property type="entry name" value="ENDO3c"/>
    <property type="match status" value="1"/>
</dbReference>
<proteinExistence type="inferred from homology"/>
<dbReference type="Gene3D" id="3.30.310.40">
    <property type="match status" value="1"/>
</dbReference>
<keyword evidence="15" id="KW-1185">Reference proteome</keyword>
<dbReference type="EMBL" id="KZ107843">
    <property type="protein sequence ID" value="OSS49737.1"/>
    <property type="molecule type" value="Genomic_DNA"/>
</dbReference>
<dbReference type="GO" id="GO:0003684">
    <property type="term" value="F:damaged DNA binding"/>
    <property type="evidence" value="ECO:0007669"/>
    <property type="project" value="InterPro"/>
</dbReference>
<accession>A0A1Y2M2S2</accession>
<dbReference type="FunFam" id="1.10.1670.10:FF:000005">
    <property type="entry name" value="N-glycosylase/DNA lyase OGG1"/>
    <property type="match status" value="1"/>
</dbReference>
<keyword evidence="10" id="KW-0326">Glycosidase</keyword>